<gene>
    <name evidence="2" type="ORF">PHLGIDRAFT_127086</name>
</gene>
<feature type="compositionally biased region" description="Low complexity" evidence="1">
    <location>
        <begin position="442"/>
        <end position="453"/>
    </location>
</feature>
<feature type="compositionally biased region" description="Basic residues" evidence="1">
    <location>
        <begin position="262"/>
        <end position="271"/>
    </location>
</feature>
<feature type="region of interest" description="Disordered" evidence="1">
    <location>
        <begin position="219"/>
        <end position="483"/>
    </location>
</feature>
<evidence type="ECO:0000313" key="2">
    <source>
        <dbReference type="EMBL" id="KIP08354.1"/>
    </source>
</evidence>
<name>A0A0C3NT01_PHLG1</name>
<reference evidence="2 3" key="1">
    <citation type="journal article" date="2014" name="PLoS Genet.">
        <title>Analysis of the Phlebiopsis gigantea genome, transcriptome and secretome provides insight into its pioneer colonization strategies of wood.</title>
        <authorList>
            <person name="Hori C."/>
            <person name="Ishida T."/>
            <person name="Igarashi K."/>
            <person name="Samejima M."/>
            <person name="Suzuki H."/>
            <person name="Master E."/>
            <person name="Ferreira P."/>
            <person name="Ruiz-Duenas F.J."/>
            <person name="Held B."/>
            <person name="Canessa P."/>
            <person name="Larrondo L.F."/>
            <person name="Schmoll M."/>
            <person name="Druzhinina I.S."/>
            <person name="Kubicek C.P."/>
            <person name="Gaskell J.A."/>
            <person name="Kersten P."/>
            <person name="St John F."/>
            <person name="Glasner J."/>
            <person name="Sabat G."/>
            <person name="Splinter BonDurant S."/>
            <person name="Syed K."/>
            <person name="Yadav J."/>
            <person name="Mgbeahuruike A.C."/>
            <person name="Kovalchuk A."/>
            <person name="Asiegbu F.O."/>
            <person name="Lackner G."/>
            <person name="Hoffmeister D."/>
            <person name="Rencoret J."/>
            <person name="Gutierrez A."/>
            <person name="Sun H."/>
            <person name="Lindquist E."/>
            <person name="Barry K."/>
            <person name="Riley R."/>
            <person name="Grigoriev I.V."/>
            <person name="Henrissat B."/>
            <person name="Kues U."/>
            <person name="Berka R.M."/>
            <person name="Martinez A.T."/>
            <person name="Covert S.F."/>
            <person name="Blanchette R.A."/>
            <person name="Cullen D."/>
        </authorList>
    </citation>
    <scope>NUCLEOTIDE SEQUENCE [LARGE SCALE GENOMIC DNA]</scope>
    <source>
        <strain evidence="2 3">11061_1 CR5-6</strain>
    </source>
</reference>
<accession>A0A0C3NT01</accession>
<dbReference type="Proteomes" id="UP000053257">
    <property type="component" value="Unassembled WGS sequence"/>
</dbReference>
<feature type="compositionally biased region" description="Low complexity" evidence="1">
    <location>
        <begin position="222"/>
        <end position="235"/>
    </location>
</feature>
<feature type="compositionally biased region" description="Low complexity" evidence="1">
    <location>
        <begin position="325"/>
        <end position="342"/>
    </location>
</feature>
<dbReference type="EMBL" id="KN840481">
    <property type="protein sequence ID" value="KIP08354.1"/>
    <property type="molecule type" value="Genomic_DNA"/>
</dbReference>
<dbReference type="STRING" id="745531.A0A0C3NT01"/>
<dbReference type="HOGENOM" id="CLU_044501_0_0_1"/>
<evidence type="ECO:0000256" key="1">
    <source>
        <dbReference type="SAM" id="MobiDB-lite"/>
    </source>
</evidence>
<keyword evidence="3" id="KW-1185">Reference proteome</keyword>
<feature type="compositionally biased region" description="Basic and acidic residues" evidence="1">
    <location>
        <begin position="291"/>
        <end position="303"/>
    </location>
</feature>
<dbReference type="OrthoDB" id="3253137at2759"/>
<sequence length="483" mass="53737">MTKNVKRMNERGPASDCLLTKPCAIHFRKYPAPGFTLPVTPFTFTPPPLQLLAMGKWTLNHQDDVLRDKIKTLVVGAVQRVKSENHERTSEPTITYEAFVEELDAGDSFTATLIDILVKEVADRRTRPRANDRRMISDRTAKALRSQTHQLPIYTHRLTSRRYTADFILHPDIEHSEEEEESAELRETIESSRPASALYEAYAPFHSFSSRSFLDSTDRLRSTVTSPRPTSPSTPFIGGDLTGIPPPPPLSYIAPAGPSSLGRRRTIRRPGRSTTMDFDDFTSRRRSIVRQHVETSEPVRAEDSADGTWRFSSSLGRPSPSEPASSSTYRLSRRSLPLSSWSDPHLRIDPDNDDVIESTATDGAPDAEEPSGTGHQSSSQLWHRLTGRPYTDDRSGTVVPRLRRGGQPAPESMFPRYASLVTESSTPRLDGPAGATEDRVPSRASSSTSASRIHSSEMDALDEVSRQLLTPRSISPAEDAFRM</sequence>
<proteinExistence type="predicted"/>
<organism evidence="2 3">
    <name type="scientific">Phlebiopsis gigantea (strain 11061_1 CR5-6)</name>
    <name type="common">White-rot fungus</name>
    <name type="synonym">Peniophora gigantea</name>
    <dbReference type="NCBI Taxonomy" id="745531"/>
    <lineage>
        <taxon>Eukaryota</taxon>
        <taxon>Fungi</taxon>
        <taxon>Dikarya</taxon>
        <taxon>Basidiomycota</taxon>
        <taxon>Agaricomycotina</taxon>
        <taxon>Agaricomycetes</taxon>
        <taxon>Polyporales</taxon>
        <taxon>Phanerochaetaceae</taxon>
        <taxon>Phlebiopsis</taxon>
    </lineage>
</organism>
<evidence type="ECO:0000313" key="3">
    <source>
        <dbReference type="Proteomes" id="UP000053257"/>
    </source>
</evidence>
<protein>
    <submittedName>
        <fullName evidence="2">Uncharacterized protein</fullName>
    </submittedName>
</protein>
<dbReference type="AlphaFoldDB" id="A0A0C3NT01"/>